<dbReference type="GO" id="GO:0004843">
    <property type="term" value="F:cysteine-type deubiquitinase activity"/>
    <property type="evidence" value="ECO:0007669"/>
    <property type="project" value="InterPro"/>
</dbReference>
<feature type="region of interest" description="Disordered" evidence="1">
    <location>
        <begin position="515"/>
        <end position="548"/>
    </location>
</feature>
<dbReference type="PROSITE" id="PS51283">
    <property type="entry name" value="DUSP"/>
    <property type="match status" value="1"/>
</dbReference>
<dbReference type="PROSITE" id="PS50235">
    <property type="entry name" value="USP_3"/>
    <property type="match status" value="1"/>
</dbReference>
<dbReference type="SUPFAM" id="SSF54001">
    <property type="entry name" value="Cysteine proteinases"/>
    <property type="match status" value="1"/>
</dbReference>
<accession>A0A1X0NSB8</accession>
<dbReference type="GeneID" id="39986999"/>
<dbReference type="PANTHER" id="PTHR21646:SF23">
    <property type="entry name" value="UBIQUITIN CARBOXYL-TERMINAL HYDROLASE USP2"/>
    <property type="match status" value="1"/>
</dbReference>
<proteinExistence type="predicted"/>
<gene>
    <name evidence="4" type="ORF">TM35_000221720</name>
</gene>
<dbReference type="InterPro" id="IPR038765">
    <property type="entry name" value="Papain-like_cys_pep_sf"/>
</dbReference>
<feature type="region of interest" description="Disordered" evidence="1">
    <location>
        <begin position="924"/>
        <end position="944"/>
    </location>
</feature>
<dbReference type="Gene3D" id="3.90.70.10">
    <property type="entry name" value="Cysteine proteinases"/>
    <property type="match status" value="2"/>
</dbReference>
<comment type="caution">
    <text evidence="4">The sequence shown here is derived from an EMBL/GenBank/DDBJ whole genome shotgun (WGS) entry which is preliminary data.</text>
</comment>
<protein>
    <submittedName>
        <fullName evidence="4">Ubiquitin hydrolase</fullName>
    </submittedName>
</protein>
<evidence type="ECO:0000313" key="5">
    <source>
        <dbReference type="Proteomes" id="UP000192257"/>
    </source>
</evidence>
<dbReference type="Pfam" id="PF00443">
    <property type="entry name" value="UCH"/>
    <property type="match status" value="1"/>
</dbReference>
<dbReference type="OrthoDB" id="265776at2759"/>
<dbReference type="PANTHER" id="PTHR21646">
    <property type="entry name" value="UBIQUITIN CARBOXYL-TERMINAL HYDROLASE"/>
    <property type="match status" value="1"/>
</dbReference>
<dbReference type="VEuPathDB" id="TriTrypDB:TM35_000221720"/>
<feature type="region of interest" description="Disordered" evidence="1">
    <location>
        <begin position="808"/>
        <end position="873"/>
    </location>
</feature>
<feature type="compositionally biased region" description="Polar residues" evidence="1">
    <location>
        <begin position="38"/>
        <end position="52"/>
    </location>
</feature>
<feature type="compositionally biased region" description="Basic and acidic residues" evidence="1">
    <location>
        <begin position="926"/>
        <end position="939"/>
    </location>
</feature>
<feature type="compositionally biased region" description="Low complexity" evidence="1">
    <location>
        <begin position="528"/>
        <end position="538"/>
    </location>
</feature>
<feature type="compositionally biased region" description="Acidic residues" evidence="1">
    <location>
        <begin position="1033"/>
        <end position="1053"/>
    </location>
</feature>
<keyword evidence="5" id="KW-1185">Reference proteome</keyword>
<dbReference type="CDD" id="cd02257">
    <property type="entry name" value="Peptidase_C19"/>
    <property type="match status" value="1"/>
</dbReference>
<organism evidence="4 5">
    <name type="scientific">Trypanosoma theileri</name>
    <dbReference type="NCBI Taxonomy" id="67003"/>
    <lineage>
        <taxon>Eukaryota</taxon>
        <taxon>Discoba</taxon>
        <taxon>Euglenozoa</taxon>
        <taxon>Kinetoplastea</taxon>
        <taxon>Metakinetoplastina</taxon>
        <taxon>Trypanosomatida</taxon>
        <taxon>Trypanosomatidae</taxon>
        <taxon>Trypanosoma</taxon>
    </lineage>
</organism>
<dbReference type="PROSITE" id="PS00972">
    <property type="entry name" value="USP_1"/>
    <property type="match status" value="1"/>
</dbReference>
<evidence type="ECO:0000259" key="2">
    <source>
        <dbReference type="PROSITE" id="PS50235"/>
    </source>
</evidence>
<dbReference type="InterPro" id="IPR018200">
    <property type="entry name" value="USP_CS"/>
</dbReference>
<evidence type="ECO:0000259" key="3">
    <source>
        <dbReference type="PROSITE" id="PS51283"/>
    </source>
</evidence>
<dbReference type="Proteomes" id="UP000192257">
    <property type="component" value="Unassembled WGS sequence"/>
</dbReference>
<sequence>MSQSFTNVNLGPIGDDAIVNNGETSREESPLSRDEEQNSQNGSLGSVSSHETSAGDGLDSSPHTTEIENYTHPEIKKTFTERYVGVVVSRLKKYIPPPGLSRSLGRYYSDVAVFKDGVATFEMPLLAEMRKPLIEILDDTEREMEMENEGQRTIPGEDTMIEIDVARKLFLGFLINMINGVVESLYSQPSYYWRKHLSEIQEPVKLVTERLVEDYNKNQKYYYQGGSSNSIKELNSILLHDFEVWVSSLFPYLNYVFSSQRQTNLVWCMNTSVDKEEMAFRIYSIISRVNLVEKENGVAKGVLFPVNWLRILLQWLSGNDTVDSSAVDGPIEAAPSIPGPFNSYRLLELSRGESFKFILREGDEAADVIPEELFDYFWSQFGGGPKYLVKGAFKMRQHMKECLKPKRFSIAIAFEGMKVESIVMDDVLRRAEVLEVARRALQKVKEQCSGSEGIQIAEWRAALCTGNDVDVFLTHLKGQGLRQPHLIPCGSAKTVGGILSEIDARLGMKINNSTPCSTSGSSGGGGISSSSSSSNSSSSKKKKNKEKEFISAVSPRRVVDLQLEFSLRQKPDRSILERCGVCGLMNVGNTCYMNSALQCLSNVRNMRLALFSLPLSDYANPSITKELVNLLLEMWSGSFSTVNTRELKCVFGREVRRFDTFEQQDAMEFIEVLLDRVHEELNVVCSKKYRERLDSDKSIPTLKLSTIFWEDFLRNNQSFIPKLFFHQSKTRLQCLTCGETSIVFDNNPTLAATVTTLPKKYVFPVIVLMPSGVRVQLWVKVPCNEDGFINVDAIQKEVTTMLNSQVESSVADAVTTTTPTTNANTTTTSDNAINSSNNDNDITTTATTSTTNNNGNNGNGNNTNNNNNNDSGTISGLHLPDGYRIIMYAISSKAIKPVHQTLYCAAVPIQPQPTQEYDSNMLLPQTRKEEENKNENVEQKEEESDEDSGRYLWFFIRPTFLTSSSQCKLCHVERLTATTSTTEVVLDPNYLIKRGRELAKRFLKRRSQNEMERLNKAVDPQRYPQEPQQQQQQEEEGAEEKEEQEEEEEEEQQEQQQQEELNNVISEDFYRYFSILYQSSKHHAEVSVDAMNDRDEHTRRRISALKTYHHTCESRVIISYDDRKLRENDTLRDVTQQPPNAAMHFTSRRSTGYYNDIEDTVTLDRCLRSTFSPDTLAGDDARYCSKCKMLRDSRVERSLFLLPPCLIVSLKRFKVRLQEASKNNAPVEVSKVLDVAPFLDVDSPERNTKYTLRGVVFHSGSISFGHYTASALNDSVNKWIYYDDTYVSLPPSDHSIRDAYIMFYERVESGTNESQRPMSETSRL</sequence>
<dbReference type="RefSeq" id="XP_028881439.1">
    <property type="nucleotide sequence ID" value="XM_029027219.1"/>
</dbReference>
<dbReference type="STRING" id="67003.A0A1X0NSB8"/>
<name>A0A1X0NSB8_9TRYP</name>
<dbReference type="GO" id="GO:0016579">
    <property type="term" value="P:protein deubiquitination"/>
    <property type="evidence" value="ECO:0007669"/>
    <property type="project" value="InterPro"/>
</dbReference>
<reference evidence="4 5" key="1">
    <citation type="submission" date="2017-03" db="EMBL/GenBank/DDBJ databases">
        <title>An alternative strategy for trypanosome survival in the mammalian bloodstream revealed through genome and transcriptome analysis of the ubiquitous bovine parasite Trypanosoma (Megatrypanum) theileri.</title>
        <authorList>
            <person name="Kelly S."/>
            <person name="Ivens A."/>
            <person name="Mott A."/>
            <person name="O'Neill E."/>
            <person name="Emms D."/>
            <person name="Macleod O."/>
            <person name="Voorheis P."/>
            <person name="Matthews J."/>
            <person name="Matthews K."/>
            <person name="Carrington M."/>
        </authorList>
    </citation>
    <scope>NUCLEOTIDE SEQUENCE [LARGE SCALE GENOMIC DNA]</scope>
    <source>
        <strain evidence="4">Edinburgh</strain>
    </source>
</reference>
<feature type="domain" description="DUSP" evidence="3">
    <location>
        <begin position="274"/>
        <end position="393"/>
    </location>
</feature>
<feature type="region of interest" description="Disordered" evidence="1">
    <location>
        <begin position="1"/>
        <end position="73"/>
    </location>
</feature>
<dbReference type="InterPro" id="IPR028889">
    <property type="entry name" value="USP"/>
</dbReference>
<keyword evidence="4" id="KW-0378">Hydrolase</keyword>
<dbReference type="InterPro" id="IPR006615">
    <property type="entry name" value="Pept_C19_DUSP"/>
</dbReference>
<dbReference type="PROSITE" id="PS00973">
    <property type="entry name" value="USP_2"/>
    <property type="match status" value="1"/>
</dbReference>
<feature type="domain" description="USP" evidence="2">
    <location>
        <begin position="582"/>
        <end position="1307"/>
    </location>
</feature>
<dbReference type="InterPro" id="IPR050185">
    <property type="entry name" value="Ub_carboxyl-term_hydrolase"/>
</dbReference>
<feature type="compositionally biased region" description="Basic and acidic residues" evidence="1">
    <location>
        <begin position="24"/>
        <end position="36"/>
    </location>
</feature>
<dbReference type="EMBL" id="NBCO01000022">
    <property type="protein sequence ID" value="ORC87373.1"/>
    <property type="molecule type" value="Genomic_DNA"/>
</dbReference>
<feature type="region of interest" description="Disordered" evidence="1">
    <location>
        <begin position="1015"/>
        <end position="1059"/>
    </location>
</feature>
<evidence type="ECO:0000313" key="4">
    <source>
        <dbReference type="EMBL" id="ORC87373.1"/>
    </source>
</evidence>
<feature type="compositionally biased region" description="Low complexity" evidence="1">
    <location>
        <begin position="815"/>
        <end position="873"/>
    </location>
</feature>
<dbReference type="InterPro" id="IPR001394">
    <property type="entry name" value="Peptidase_C19_UCH"/>
</dbReference>
<evidence type="ECO:0000256" key="1">
    <source>
        <dbReference type="SAM" id="MobiDB-lite"/>
    </source>
</evidence>